<dbReference type="GO" id="GO:0016757">
    <property type="term" value="F:glycosyltransferase activity"/>
    <property type="evidence" value="ECO:0007669"/>
    <property type="project" value="InterPro"/>
</dbReference>
<feature type="transmembrane region" description="Helical" evidence="1">
    <location>
        <begin position="151"/>
        <end position="171"/>
    </location>
</feature>
<keyword evidence="1" id="KW-0812">Transmembrane</keyword>
<dbReference type="GO" id="GO:0044038">
    <property type="term" value="P:cell wall macromolecule biosynthetic process"/>
    <property type="evidence" value="ECO:0007669"/>
    <property type="project" value="InterPro"/>
</dbReference>
<evidence type="ECO:0000256" key="1">
    <source>
        <dbReference type="SAM" id="Phobius"/>
    </source>
</evidence>
<comment type="caution">
    <text evidence="3">The sequence shown here is derived from an EMBL/GenBank/DDBJ whole genome shotgun (WGS) entry which is preliminary data.</text>
</comment>
<proteinExistence type="predicted"/>
<feature type="transmembrane region" description="Helical" evidence="1">
    <location>
        <begin position="178"/>
        <end position="196"/>
    </location>
</feature>
<keyword evidence="1" id="KW-0472">Membrane</keyword>
<sequence length="568" mass="65206">MTFADVHMLVAIKLFFLFFLVVSLFFIRKKVPLWSFLLFFGVVSSASYLLLVNNHMLLFWGLQGDEITVAAMYNTFAHVGLWSDFAFHNLPAFYPPGYFWLFAILGNWFGWNGIQIAKVATATFFLFFPIVIYFFCKILEEKKKIVDNLTYLVFIFLAPLIIMSTLGIDLLIGKPYEIVSAVLTIFWTIALYVHILTKKLSWKEVLSFGIIAGVIFMLYYLWLVFAGMVFIIQMFFLKRTKIFPYLLDLIKVALVGIIVALPFILPLVLTYINVGMESWQTAFYIPANSKLWLPITQFGSSANIILFVGFISILWYSRETIPRLLLSFLGAAFLWWGLGLFLLLFFSTPFQEFRGFYVLSPVVVSIGAAYGISRFWQFFKEKRDIHGQQVLMFVGVLLLGAHAIFGFFVDDPIVQQNAIISKTLPENVFTLVEVLKTLPEADSLVTLHSVPQILAFFPINHYLYFNQNNTHPAAIFSVRFATISALELATSSKEAYNIVTSAPYGPIDQFIFYKQDGLYTLYFHLDKPIQGIEERKISFSQELFSATYFEKVYDSGHYTILRRKSTAK</sequence>
<evidence type="ECO:0000259" key="2">
    <source>
        <dbReference type="Pfam" id="PF12250"/>
    </source>
</evidence>
<feature type="transmembrane region" description="Helical" evidence="1">
    <location>
        <begin position="358"/>
        <end position="378"/>
    </location>
</feature>
<evidence type="ECO:0000313" key="3">
    <source>
        <dbReference type="EMBL" id="PIZ95358.1"/>
    </source>
</evidence>
<gene>
    <name evidence="3" type="ORF">COX81_00965</name>
</gene>
<evidence type="ECO:0000313" key="4">
    <source>
        <dbReference type="Proteomes" id="UP000228568"/>
    </source>
</evidence>
<accession>A0A2M7V942</accession>
<dbReference type="AlphaFoldDB" id="A0A2M7V942"/>
<feature type="transmembrane region" description="Helical" evidence="1">
    <location>
        <begin position="208"/>
        <end position="237"/>
    </location>
</feature>
<feature type="transmembrane region" description="Helical" evidence="1">
    <location>
        <begin position="390"/>
        <end position="409"/>
    </location>
</feature>
<dbReference type="GO" id="GO:0005886">
    <property type="term" value="C:plasma membrane"/>
    <property type="evidence" value="ECO:0007669"/>
    <property type="project" value="InterPro"/>
</dbReference>
<organism evidence="3 4">
    <name type="scientific">Candidatus Magasanikbacteria bacterium CG_4_10_14_0_2_um_filter_37_12</name>
    <dbReference type="NCBI Taxonomy" id="1974637"/>
    <lineage>
        <taxon>Bacteria</taxon>
        <taxon>Candidatus Magasanikiibacteriota</taxon>
    </lineage>
</organism>
<feature type="transmembrane region" description="Helical" evidence="1">
    <location>
        <begin position="33"/>
        <end position="51"/>
    </location>
</feature>
<dbReference type="InterPro" id="IPR020963">
    <property type="entry name" value="ArabinofuranosylTrfase_AftA_N"/>
</dbReference>
<reference evidence="4" key="1">
    <citation type="submission" date="2017-09" db="EMBL/GenBank/DDBJ databases">
        <title>Depth-based differentiation of microbial function through sediment-hosted aquifers and enrichment of novel symbionts in the deep terrestrial subsurface.</title>
        <authorList>
            <person name="Probst A.J."/>
            <person name="Ladd B."/>
            <person name="Jarett J.K."/>
            <person name="Geller-Mcgrath D.E."/>
            <person name="Sieber C.M.K."/>
            <person name="Emerson J.B."/>
            <person name="Anantharaman K."/>
            <person name="Thomas B.C."/>
            <person name="Malmstrom R."/>
            <person name="Stieglmeier M."/>
            <person name="Klingl A."/>
            <person name="Woyke T."/>
            <person name="Ryan C.M."/>
            <person name="Banfield J.F."/>
        </authorList>
    </citation>
    <scope>NUCLEOTIDE SEQUENCE [LARGE SCALE GENOMIC DNA]</scope>
</reference>
<name>A0A2M7V942_9BACT</name>
<dbReference type="Proteomes" id="UP000228568">
    <property type="component" value="Unassembled WGS sequence"/>
</dbReference>
<feature type="transmembrane region" description="Helical" evidence="1">
    <location>
        <begin position="249"/>
        <end position="272"/>
    </location>
</feature>
<dbReference type="EMBL" id="PFPK01000014">
    <property type="protein sequence ID" value="PIZ95358.1"/>
    <property type="molecule type" value="Genomic_DNA"/>
</dbReference>
<feature type="transmembrane region" description="Helical" evidence="1">
    <location>
        <begin position="92"/>
        <end position="109"/>
    </location>
</feature>
<feature type="transmembrane region" description="Helical" evidence="1">
    <location>
        <begin position="324"/>
        <end position="346"/>
    </location>
</feature>
<feature type="domain" description="Arabinofuranosyltransferase AftA N-terminal" evidence="2">
    <location>
        <begin position="80"/>
        <end position="360"/>
    </location>
</feature>
<keyword evidence="1" id="KW-1133">Transmembrane helix</keyword>
<protein>
    <recommendedName>
        <fullName evidence="2">Arabinofuranosyltransferase AftA N-terminal domain-containing protein</fullName>
    </recommendedName>
</protein>
<feature type="transmembrane region" description="Helical" evidence="1">
    <location>
        <begin position="6"/>
        <end position="26"/>
    </location>
</feature>
<feature type="transmembrane region" description="Helical" evidence="1">
    <location>
        <begin position="292"/>
        <end position="317"/>
    </location>
</feature>
<dbReference type="Pfam" id="PF12250">
    <property type="entry name" value="AftA_N"/>
    <property type="match status" value="1"/>
</dbReference>
<feature type="transmembrane region" description="Helical" evidence="1">
    <location>
        <begin position="116"/>
        <end position="135"/>
    </location>
</feature>